<dbReference type="InterPro" id="IPR022050">
    <property type="entry name" value="T_hemolysin"/>
</dbReference>
<evidence type="ECO:0000313" key="2">
    <source>
        <dbReference type="Proteomes" id="UP001059934"/>
    </source>
</evidence>
<gene>
    <name evidence="1" type="ORF">NYF23_05495</name>
</gene>
<dbReference type="Proteomes" id="UP001059934">
    <property type="component" value="Chromosome"/>
</dbReference>
<dbReference type="Pfam" id="PF12261">
    <property type="entry name" value="T_hemolysin"/>
    <property type="match status" value="1"/>
</dbReference>
<sequence length="238" mass="26275">MTSLTTYQQANPLTPSLRWLGRSLTAIPDFQLYTTGSAERNSVENYIGNQFSAVYSATISSFMPYLVTMNCEGGISATAGIRPADQHSLFLEQYLGQPIEKSLSAKIGTAVKRQHIVEIGNLAATRRGSSQLLFLLLTGLLHSTPFEWIVFTGNQQIAKSLQRLGVNLHNLGDADPEQLSIDKQSDWGSYYQSNPHVFCANIAQGKEAMNSSRMCSVIFDTYKESIDSLALNLNSRVR</sequence>
<proteinExistence type="predicted"/>
<keyword evidence="2" id="KW-1185">Reference proteome</keyword>
<reference evidence="1" key="1">
    <citation type="submission" date="2022-08" db="EMBL/GenBank/DDBJ databases">
        <title>Catabolic pathway analysis in culturable SAR92 clade bacteria reveals their overlooked roles in DMSP degradation in coastal seas.</title>
        <authorList>
            <person name="He X."/>
            <person name="Zhang X."/>
            <person name="Zhang Y."/>
        </authorList>
    </citation>
    <scope>NUCLEOTIDE SEQUENCE</scope>
    <source>
        <strain evidence="1">H455</strain>
    </source>
</reference>
<dbReference type="EMBL" id="CP103416">
    <property type="protein sequence ID" value="UVW36064.1"/>
    <property type="molecule type" value="Genomic_DNA"/>
</dbReference>
<organism evidence="1 2">
    <name type="scientific">SAR92 clade bacterium H455</name>
    <dbReference type="NCBI Taxonomy" id="2974818"/>
    <lineage>
        <taxon>Bacteria</taxon>
        <taxon>Pseudomonadati</taxon>
        <taxon>Pseudomonadota</taxon>
        <taxon>Gammaproteobacteria</taxon>
        <taxon>Cellvibrionales</taxon>
        <taxon>Porticoccaceae</taxon>
        <taxon>SAR92 clade</taxon>
    </lineage>
</organism>
<name>A0ABY5TRX9_9GAMM</name>
<evidence type="ECO:0000313" key="1">
    <source>
        <dbReference type="EMBL" id="UVW36064.1"/>
    </source>
</evidence>
<protein>
    <submittedName>
        <fullName evidence="1">Thermostable hemolysin</fullName>
    </submittedName>
</protein>
<accession>A0ABY5TRX9</accession>